<dbReference type="VEuPathDB" id="FungiDB:TRICI_002871"/>
<dbReference type="SUPFAM" id="SSF51905">
    <property type="entry name" value="FAD/NAD(P)-binding domain"/>
    <property type="match status" value="1"/>
</dbReference>
<dbReference type="Gene3D" id="3.50.50.60">
    <property type="entry name" value="FAD/NAD(P)-binding domain"/>
    <property type="match status" value="2"/>
</dbReference>
<dbReference type="EMBL" id="SWFS01000198">
    <property type="protein sequence ID" value="KAA8914583.1"/>
    <property type="molecule type" value="Genomic_DNA"/>
</dbReference>
<dbReference type="Pfam" id="PF13450">
    <property type="entry name" value="NAD_binding_8"/>
    <property type="match status" value="1"/>
</dbReference>
<dbReference type="OrthoDB" id="74360at2759"/>
<keyword evidence="2" id="KW-1133">Transmembrane helix</keyword>
<proteinExistence type="inferred from homology"/>
<feature type="transmembrane region" description="Helical" evidence="2">
    <location>
        <begin position="14"/>
        <end position="33"/>
    </location>
</feature>
<evidence type="ECO:0000313" key="3">
    <source>
        <dbReference type="EMBL" id="KAA8914583.1"/>
    </source>
</evidence>
<evidence type="ECO:0000256" key="1">
    <source>
        <dbReference type="ARBA" id="ARBA00010139"/>
    </source>
</evidence>
<evidence type="ECO:0000313" key="4">
    <source>
        <dbReference type="Proteomes" id="UP000761534"/>
    </source>
</evidence>
<sequence>MTVELEEYARKPRAMKVIAIGAGIAGIAFTYLAQKMEEVEFVVYEKNPEVGGTWYEHKFPGLSCDVPAHCYTYSWKGNPDWSQVFASGDEIFNFYREQAEEYGVYEKTRFQHKVVGARWMPETSQWEVTVENLKTGETIVDTANVLLNCGGVLNNWDFPEIKGLRDKFQGPVIHPAKWDDSVDLKNKNVAVIGSGASAIQIVPAIHPEVHHLSSFNRTPNWIIPEFLSEFAAEGRPTEYSEEVRKRLREDPEYFIETRKQYETAANSTFGLFIKDSEIHKQAAEYTLYLMRERLGFDEELCKKLIPDIPVGCRRPTPGHNYLETLAKSNVDVVTSPIKEVTETGIQTEDGKLHPVDIIITATGYNTSYVPRFSLVGSDGIDLRDRWTESDPEAYMGVCVPNYPNYFTSGGPGSPISNGPYVVCIEHQVNFCLQFVRKMQTEGIKSVKPKADVTAKLNEQLETMMQKLSLSGPCHSWYKSKRTGKVIAPWPGSAPHYMESVETPRYEDFDYEYQSSNPFSFLANGFSYREGKKLPLAWYVK</sequence>
<dbReference type="InterPro" id="IPR051209">
    <property type="entry name" value="FAD-bind_Monooxygenase_sf"/>
</dbReference>
<keyword evidence="2" id="KW-0812">Transmembrane</keyword>
<accession>A0A642V5C5</accession>
<comment type="caution">
    <text evidence="3">The sequence shown here is derived from an EMBL/GenBank/DDBJ whole genome shotgun (WGS) entry which is preliminary data.</text>
</comment>
<gene>
    <name evidence="3" type="ORF">TRICI_002871</name>
</gene>
<evidence type="ECO:0000256" key="2">
    <source>
        <dbReference type="SAM" id="Phobius"/>
    </source>
</evidence>
<protein>
    <submittedName>
        <fullName evidence="3">Uncharacterized protein</fullName>
    </submittedName>
</protein>
<name>A0A642V5C5_9ASCO</name>
<keyword evidence="2" id="KW-0472">Membrane</keyword>
<dbReference type="AlphaFoldDB" id="A0A642V5C5"/>
<dbReference type="PANTHER" id="PTHR42877:SF11">
    <property type="entry name" value="MONOOXYGENASE, PUTATIVE (AFU_ORTHOLOGUE AFUA_6G13790)-RELATED"/>
    <property type="match status" value="1"/>
</dbReference>
<dbReference type="Proteomes" id="UP000761534">
    <property type="component" value="Unassembled WGS sequence"/>
</dbReference>
<dbReference type="InterPro" id="IPR036188">
    <property type="entry name" value="FAD/NAD-bd_sf"/>
</dbReference>
<organism evidence="3 4">
    <name type="scientific">Trichomonascus ciferrii</name>
    <dbReference type="NCBI Taxonomy" id="44093"/>
    <lineage>
        <taxon>Eukaryota</taxon>
        <taxon>Fungi</taxon>
        <taxon>Dikarya</taxon>
        <taxon>Ascomycota</taxon>
        <taxon>Saccharomycotina</taxon>
        <taxon>Dipodascomycetes</taxon>
        <taxon>Dipodascales</taxon>
        <taxon>Trichomonascaceae</taxon>
        <taxon>Trichomonascus</taxon>
        <taxon>Trichomonascus ciferrii complex</taxon>
    </lineage>
</organism>
<keyword evidence="4" id="KW-1185">Reference proteome</keyword>
<reference evidence="3" key="1">
    <citation type="journal article" date="2019" name="G3 (Bethesda)">
        <title>Genome Assemblies of Two Rare Opportunistic Yeast Pathogens: Diutina rugosa (syn. Candida rugosa) and Trichomonascus ciferrii (syn. Candida ciferrii).</title>
        <authorList>
            <person name="Mixao V."/>
            <person name="Saus E."/>
            <person name="Hansen A.P."/>
            <person name="Lass-Florl C."/>
            <person name="Gabaldon T."/>
        </authorList>
    </citation>
    <scope>NUCLEOTIDE SEQUENCE</scope>
    <source>
        <strain evidence="3">CBS 4856</strain>
    </source>
</reference>
<dbReference type="PANTHER" id="PTHR42877">
    <property type="entry name" value="L-ORNITHINE N(5)-MONOOXYGENASE-RELATED"/>
    <property type="match status" value="1"/>
</dbReference>
<comment type="similarity">
    <text evidence="1">Belongs to the FAD-binding monooxygenase family.</text>
</comment>